<keyword evidence="3" id="KW-1185">Reference proteome</keyword>
<reference evidence="2" key="1">
    <citation type="journal article" date="2020" name="Stud. Mycol.">
        <title>101 Dothideomycetes genomes: a test case for predicting lifestyles and emergence of pathogens.</title>
        <authorList>
            <person name="Haridas S."/>
            <person name="Albert R."/>
            <person name="Binder M."/>
            <person name="Bloem J."/>
            <person name="Labutti K."/>
            <person name="Salamov A."/>
            <person name="Andreopoulos B."/>
            <person name="Baker S."/>
            <person name="Barry K."/>
            <person name="Bills G."/>
            <person name="Bluhm B."/>
            <person name="Cannon C."/>
            <person name="Castanera R."/>
            <person name="Culley D."/>
            <person name="Daum C."/>
            <person name="Ezra D."/>
            <person name="Gonzalez J."/>
            <person name="Henrissat B."/>
            <person name="Kuo A."/>
            <person name="Liang C."/>
            <person name="Lipzen A."/>
            <person name="Lutzoni F."/>
            <person name="Magnuson J."/>
            <person name="Mondo S."/>
            <person name="Nolan M."/>
            <person name="Ohm R."/>
            <person name="Pangilinan J."/>
            <person name="Park H.-J."/>
            <person name="Ramirez L."/>
            <person name="Alfaro M."/>
            <person name="Sun H."/>
            <person name="Tritt A."/>
            <person name="Yoshinaga Y."/>
            <person name="Zwiers L.-H."/>
            <person name="Turgeon B."/>
            <person name="Goodwin S."/>
            <person name="Spatafora J."/>
            <person name="Crous P."/>
            <person name="Grigoriev I."/>
        </authorList>
    </citation>
    <scope>NUCLEOTIDE SEQUENCE</scope>
    <source>
        <strain evidence="2">Tuck. ex Michener</strain>
    </source>
</reference>
<sequence length="491" mass="54131">MDRCSGPFLNQVKGAFNLADRMLGRPKILEDDLSIKPAEPIRATTSQAPTAVEEVGEGIRYVGSKARRKLIDATKRAGMQTGYTDIFEHAPPPDAEGPVMKASLVMADVGNRSRDQDDWTNVFSDTECDLTYEPTKYRPSRPQGPIMQTLNTTRNRAASARATLRSTDLHPSGIGSAIYSGLSRPLLRSRSNTWSDEQLAEEHAWMSTKLPPESPHKKLDLEPLYAEHLSLNDGNTPGPSAEVEVVEVVDARTKGWARALSPKVTEASLRGKRKEGTRTDVRHPRDAPEGSNLDGLAIVAERVEELPRKGYFVECSETPREVKLAGSGKAVQMGRRQTVEAMKQNESGRPQTEPIGMVDRSVRPSGGPKCRSDGGSVPTGEYLGNVSGSKEFIKSSARSSYLQKPGVCEEPMPADSMSDRKRGKKPATPDEFDQQLGLGQRQQFFDIDLNDGEKDINEEEEYAEGWLCDEIEKVLEEKGYPSIRKGIHDSH</sequence>
<evidence type="ECO:0000313" key="3">
    <source>
        <dbReference type="Proteomes" id="UP000800092"/>
    </source>
</evidence>
<feature type="region of interest" description="Disordered" evidence="1">
    <location>
        <begin position="402"/>
        <end position="441"/>
    </location>
</feature>
<evidence type="ECO:0000256" key="1">
    <source>
        <dbReference type="SAM" id="MobiDB-lite"/>
    </source>
</evidence>
<feature type="region of interest" description="Disordered" evidence="1">
    <location>
        <begin position="267"/>
        <end position="292"/>
    </location>
</feature>
<dbReference type="EMBL" id="ML991824">
    <property type="protein sequence ID" value="KAF2231636.1"/>
    <property type="molecule type" value="Genomic_DNA"/>
</dbReference>
<feature type="region of interest" description="Disordered" evidence="1">
    <location>
        <begin position="341"/>
        <end position="383"/>
    </location>
</feature>
<evidence type="ECO:0000313" key="2">
    <source>
        <dbReference type="EMBL" id="KAF2231636.1"/>
    </source>
</evidence>
<protein>
    <submittedName>
        <fullName evidence="2">Uncharacterized protein</fullName>
    </submittedName>
</protein>
<feature type="compositionally biased region" description="Basic and acidic residues" evidence="1">
    <location>
        <begin position="274"/>
        <end position="288"/>
    </location>
</feature>
<name>A0A6A6H0N2_VIRVR</name>
<dbReference type="AlphaFoldDB" id="A0A6A6H0N2"/>
<organism evidence="2 3">
    <name type="scientific">Viridothelium virens</name>
    <name type="common">Speckled blister lichen</name>
    <name type="synonym">Trypethelium virens</name>
    <dbReference type="NCBI Taxonomy" id="1048519"/>
    <lineage>
        <taxon>Eukaryota</taxon>
        <taxon>Fungi</taxon>
        <taxon>Dikarya</taxon>
        <taxon>Ascomycota</taxon>
        <taxon>Pezizomycotina</taxon>
        <taxon>Dothideomycetes</taxon>
        <taxon>Dothideomycetes incertae sedis</taxon>
        <taxon>Trypetheliales</taxon>
        <taxon>Trypetheliaceae</taxon>
        <taxon>Viridothelium</taxon>
    </lineage>
</organism>
<accession>A0A6A6H0N2</accession>
<proteinExistence type="predicted"/>
<dbReference type="Proteomes" id="UP000800092">
    <property type="component" value="Unassembled WGS sequence"/>
</dbReference>
<dbReference type="OrthoDB" id="10603263at2759"/>
<gene>
    <name evidence="2" type="ORF">EV356DRAFT_569378</name>
</gene>